<protein>
    <submittedName>
        <fullName evidence="1">Uncharacterized protein</fullName>
    </submittedName>
</protein>
<proteinExistence type="predicted"/>
<dbReference type="AlphaFoldDB" id="X0TZV8"/>
<dbReference type="EMBL" id="BARS01010356">
    <property type="protein sequence ID" value="GAF92661.1"/>
    <property type="molecule type" value="Genomic_DNA"/>
</dbReference>
<gene>
    <name evidence="1" type="ORF">S01H1_19221</name>
</gene>
<evidence type="ECO:0000313" key="1">
    <source>
        <dbReference type="EMBL" id="GAF92661.1"/>
    </source>
</evidence>
<accession>X0TZV8</accession>
<sequence length="225" mass="26477">MDKKDLDMVIKLKRSSYTDTNILNRLMGTVKLTNWELWLELKQNVKVFKNSIVNDIEPELLTDRILGEYSIFEEAFTFTIPTRALGYYRIFRDSGGVSLDIDHEKYNSKSDFIQDLIQDLESKGIDLNSEEWNTSRPFSTIYYYSIKDHAPFGEEAIIEHAELTDFFVAEIAENGELEGMLNPIIFTENASYDDEFKNHWIPLFFSFYPALYSRYQKLNFDEFEV</sequence>
<comment type="caution">
    <text evidence="1">The sequence shown here is derived from an EMBL/GenBank/DDBJ whole genome shotgun (WGS) entry which is preliminary data.</text>
</comment>
<organism evidence="1">
    <name type="scientific">marine sediment metagenome</name>
    <dbReference type="NCBI Taxonomy" id="412755"/>
    <lineage>
        <taxon>unclassified sequences</taxon>
        <taxon>metagenomes</taxon>
        <taxon>ecological metagenomes</taxon>
    </lineage>
</organism>
<reference evidence="1" key="1">
    <citation type="journal article" date="2014" name="Front. Microbiol.">
        <title>High frequency of phylogenetically diverse reductive dehalogenase-homologous genes in deep subseafloor sedimentary metagenomes.</title>
        <authorList>
            <person name="Kawai M."/>
            <person name="Futagami T."/>
            <person name="Toyoda A."/>
            <person name="Takaki Y."/>
            <person name="Nishi S."/>
            <person name="Hori S."/>
            <person name="Arai W."/>
            <person name="Tsubouchi T."/>
            <person name="Morono Y."/>
            <person name="Uchiyama I."/>
            <person name="Ito T."/>
            <person name="Fujiyama A."/>
            <person name="Inagaki F."/>
            <person name="Takami H."/>
        </authorList>
    </citation>
    <scope>NUCLEOTIDE SEQUENCE</scope>
    <source>
        <strain evidence="1">Expedition CK06-06</strain>
    </source>
</reference>
<name>X0TZV8_9ZZZZ</name>